<dbReference type="InterPro" id="IPR019861">
    <property type="entry name" value="PorP/SprF_Bacteroidetes"/>
</dbReference>
<dbReference type="NCBIfam" id="TIGR03519">
    <property type="entry name" value="T9SS_PorP_fam"/>
    <property type="match status" value="1"/>
</dbReference>
<keyword evidence="3" id="KW-1185">Reference proteome</keyword>
<sequence>MLKKKLKILPMHKILSVLIFILCGVSVSAQQDAQFSQYMFNGIYVNPAYAGYREQWNIHAFYRNQWTNYPGAPQTFSIAADGTANNDRVGLGIQAMSDKLGASNTTSVYATYAYRIPVNEDGSSRLSVGISGGFLQQRLDVSLLTTSSSQLDPAIFNGENKRTMPDARFGIFYNREKFYAGISASNLLTQSFQKSEALKEYLPLKPHLYFTMGGLLPLSEQLLLKPSILIKEDLAGPTSVDLNTFVLISKQLWLGASYRSTYLRKSNLQENLKKPAALVFMAEVFVNDKLRLGYAYDMTLNGTVATNYPTHELSIGYFFKRRNARMMSPRYF</sequence>
<reference evidence="2 3" key="1">
    <citation type="submission" date="2018-06" db="EMBL/GenBank/DDBJ databases">
        <title>Genomic Encyclopedia of Archaeal and Bacterial Type Strains, Phase II (KMG-II): from individual species to whole genera.</title>
        <authorList>
            <person name="Goeker M."/>
        </authorList>
    </citation>
    <scope>NUCLEOTIDE SEQUENCE [LARGE SCALE GENOMIC DNA]</scope>
    <source>
        <strain evidence="2 3">DSM 29821</strain>
    </source>
</reference>
<organism evidence="2 3">
    <name type="scientific">Chitinophaga dinghuensis</name>
    <dbReference type="NCBI Taxonomy" id="1539050"/>
    <lineage>
        <taxon>Bacteria</taxon>
        <taxon>Pseudomonadati</taxon>
        <taxon>Bacteroidota</taxon>
        <taxon>Chitinophagia</taxon>
        <taxon>Chitinophagales</taxon>
        <taxon>Chitinophagaceae</taxon>
        <taxon>Chitinophaga</taxon>
    </lineage>
</organism>
<dbReference type="Proteomes" id="UP000249819">
    <property type="component" value="Unassembled WGS sequence"/>
</dbReference>
<gene>
    <name evidence="2" type="ORF">CLV59_105451</name>
</gene>
<feature type="signal peptide" evidence="1">
    <location>
        <begin position="1"/>
        <end position="29"/>
    </location>
</feature>
<comment type="caution">
    <text evidence="2">The sequence shown here is derived from an EMBL/GenBank/DDBJ whole genome shotgun (WGS) entry which is preliminary data.</text>
</comment>
<feature type="chain" id="PRO_5016404264" evidence="1">
    <location>
        <begin position="30"/>
        <end position="332"/>
    </location>
</feature>
<dbReference type="AlphaFoldDB" id="A0A327VXV1"/>
<protein>
    <submittedName>
        <fullName evidence="2">Type IX secretion system PorP/SprF family membrane protein</fullName>
    </submittedName>
</protein>
<proteinExistence type="predicted"/>
<evidence type="ECO:0000256" key="1">
    <source>
        <dbReference type="SAM" id="SignalP"/>
    </source>
</evidence>
<evidence type="ECO:0000313" key="2">
    <source>
        <dbReference type="EMBL" id="RAJ80342.1"/>
    </source>
</evidence>
<dbReference type="EMBL" id="QLMA01000005">
    <property type="protein sequence ID" value="RAJ80342.1"/>
    <property type="molecule type" value="Genomic_DNA"/>
</dbReference>
<evidence type="ECO:0000313" key="3">
    <source>
        <dbReference type="Proteomes" id="UP000249819"/>
    </source>
</evidence>
<accession>A0A327VXV1</accession>
<name>A0A327VXV1_9BACT</name>
<dbReference type="Pfam" id="PF11751">
    <property type="entry name" value="PorP_SprF"/>
    <property type="match status" value="1"/>
</dbReference>
<keyword evidence="1" id="KW-0732">Signal</keyword>